<protein>
    <submittedName>
        <fullName evidence="2">Glyoxalase</fullName>
    </submittedName>
</protein>
<organism evidence="2 3">
    <name type="scientific">Sinosporangium siamense</name>
    <dbReference type="NCBI Taxonomy" id="1367973"/>
    <lineage>
        <taxon>Bacteria</taxon>
        <taxon>Bacillati</taxon>
        <taxon>Actinomycetota</taxon>
        <taxon>Actinomycetes</taxon>
        <taxon>Streptosporangiales</taxon>
        <taxon>Streptosporangiaceae</taxon>
        <taxon>Sinosporangium</taxon>
    </lineage>
</organism>
<dbReference type="EMBL" id="BOOW01000043">
    <property type="protein sequence ID" value="GII96225.1"/>
    <property type="molecule type" value="Genomic_DNA"/>
</dbReference>
<dbReference type="Pfam" id="PF18029">
    <property type="entry name" value="Glyoxalase_6"/>
    <property type="match status" value="1"/>
</dbReference>
<feature type="domain" description="Glyoxalase-like" evidence="1">
    <location>
        <begin position="7"/>
        <end position="121"/>
    </location>
</feature>
<evidence type="ECO:0000313" key="3">
    <source>
        <dbReference type="Proteomes" id="UP000606172"/>
    </source>
</evidence>
<comment type="caution">
    <text evidence="2">The sequence shown here is derived from an EMBL/GenBank/DDBJ whole genome shotgun (WGS) entry which is preliminary data.</text>
</comment>
<dbReference type="PANTHER" id="PTHR35908">
    <property type="entry name" value="HYPOTHETICAL FUSION PROTEIN"/>
    <property type="match status" value="1"/>
</dbReference>
<keyword evidence="3" id="KW-1185">Reference proteome</keyword>
<evidence type="ECO:0000259" key="1">
    <source>
        <dbReference type="Pfam" id="PF18029"/>
    </source>
</evidence>
<dbReference type="SUPFAM" id="SSF54593">
    <property type="entry name" value="Glyoxalase/Bleomycin resistance protein/Dihydroxybiphenyl dioxygenase"/>
    <property type="match status" value="1"/>
</dbReference>
<dbReference type="Gene3D" id="3.10.180.10">
    <property type="entry name" value="2,3-Dihydroxybiphenyl 1,2-Dioxygenase, domain 1"/>
    <property type="match status" value="1"/>
</dbReference>
<dbReference type="InterPro" id="IPR029068">
    <property type="entry name" value="Glyas_Bleomycin-R_OHBP_Dase"/>
</dbReference>
<gene>
    <name evidence="2" type="ORF">Ssi02_64560</name>
</gene>
<dbReference type="AlphaFoldDB" id="A0A919V8K3"/>
<sequence>MIRFACVTVDAADPYELAHWWAGATGWAVEEGAQAGDDQVMLQAPGAPGQPDVLFLRVPEGKSVKNRLHFDVEAAPGGSRDAEVERLVKLGAVPYEDHRAAEGGKGWMTLLDPEGNEFCICSNEAERAVTG</sequence>
<accession>A0A919V8K3</accession>
<evidence type="ECO:0000313" key="2">
    <source>
        <dbReference type="EMBL" id="GII96225.1"/>
    </source>
</evidence>
<dbReference type="InterPro" id="IPR041581">
    <property type="entry name" value="Glyoxalase_6"/>
</dbReference>
<dbReference type="CDD" id="cd06587">
    <property type="entry name" value="VOC"/>
    <property type="match status" value="1"/>
</dbReference>
<reference evidence="2" key="1">
    <citation type="submission" date="2021-01" db="EMBL/GenBank/DDBJ databases">
        <title>Whole genome shotgun sequence of Sinosporangium siamense NBRC 109515.</title>
        <authorList>
            <person name="Komaki H."/>
            <person name="Tamura T."/>
        </authorList>
    </citation>
    <scope>NUCLEOTIDE SEQUENCE</scope>
    <source>
        <strain evidence="2">NBRC 109515</strain>
    </source>
</reference>
<name>A0A919V8K3_9ACTN</name>
<dbReference type="PANTHER" id="PTHR35908:SF1">
    <property type="entry name" value="CONSERVED PROTEIN"/>
    <property type="match status" value="1"/>
</dbReference>
<dbReference type="Proteomes" id="UP000606172">
    <property type="component" value="Unassembled WGS sequence"/>
</dbReference>
<dbReference type="RefSeq" id="WP_204031248.1">
    <property type="nucleotide sequence ID" value="NZ_BOOW01000043.1"/>
</dbReference>
<proteinExistence type="predicted"/>